<dbReference type="SMART" id="SM00147">
    <property type="entry name" value="RasGEF"/>
    <property type="match status" value="1"/>
</dbReference>
<dbReference type="PROSITE" id="PS50212">
    <property type="entry name" value="RASGEF_NTER"/>
    <property type="match status" value="1"/>
</dbReference>
<evidence type="ECO:0000313" key="7">
    <source>
        <dbReference type="Proteomes" id="UP001208570"/>
    </source>
</evidence>
<dbReference type="Proteomes" id="UP001208570">
    <property type="component" value="Unassembled WGS sequence"/>
</dbReference>
<comment type="caution">
    <text evidence="6">The sequence shown here is derived from an EMBL/GenBank/DDBJ whole genome shotgun (WGS) entry which is preliminary data.</text>
</comment>
<dbReference type="PANTHER" id="PTHR21560:SF0">
    <property type="entry name" value="KINASE NON-CATALYTIC C-LOBE DOMAIN-CONTAINING PROTEIN 1"/>
    <property type="match status" value="1"/>
</dbReference>
<evidence type="ECO:0000313" key="6">
    <source>
        <dbReference type="EMBL" id="KAK2148121.1"/>
    </source>
</evidence>
<evidence type="ECO:0000256" key="1">
    <source>
        <dbReference type="ARBA" id="ARBA00022658"/>
    </source>
</evidence>
<keyword evidence="1 2" id="KW-0344">Guanine-nucleotide releasing factor</keyword>
<dbReference type="CDD" id="cd06224">
    <property type="entry name" value="REM"/>
    <property type="match status" value="1"/>
</dbReference>
<feature type="domain" description="N-terminal Ras-GEF" evidence="5">
    <location>
        <begin position="542"/>
        <end position="666"/>
    </location>
</feature>
<accession>A0AAD9MY83</accession>
<evidence type="ECO:0000259" key="5">
    <source>
        <dbReference type="PROSITE" id="PS50212"/>
    </source>
</evidence>
<reference evidence="6" key="1">
    <citation type="journal article" date="2023" name="Mol. Biol. Evol.">
        <title>Third-Generation Sequencing Reveals the Adaptive Role of the Epigenome in Three Deep-Sea Polychaetes.</title>
        <authorList>
            <person name="Perez M."/>
            <person name="Aroh O."/>
            <person name="Sun Y."/>
            <person name="Lan Y."/>
            <person name="Juniper S.K."/>
            <person name="Young C.R."/>
            <person name="Angers B."/>
            <person name="Qian P.Y."/>
        </authorList>
    </citation>
    <scope>NUCLEOTIDE SEQUENCE</scope>
    <source>
        <strain evidence="6">P08H-3</strain>
    </source>
</reference>
<feature type="domain" description="Ras-GEF" evidence="4">
    <location>
        <begin position="775"/>
        <end position="1047"/>
    </location>
</feature>
<evidence type="ECO:0000259" key="4">
    <source>
        <dbReference type="PROSITE" id="PS50009"/>
    </source>
</evidence>
<sequence>MEKLLNSNRKLSKIIHLLRDEFAYDGYMENGVEDLATAEYVMSLTNLSLNTFCGAITEKYRDLYWDESLLLNLYEVVNEEKSSHERHVQPVMSTDPSSDEMDVQNNNKQKVSSKNSELSSTRSLKYDESSEVDETVIADYPKPRWVSNKQKMMSEEDFKDAQQKWTSNWRTQDQSKSSEFVSGRDLSNATYLHNSCMDSTSVSYSLPSIKTRLSPDEEVSLGGLDDDLHVNDSLEVAFSSSSELTDNVFSTPKSQSMLDLDQCNQRIRHSTYRIVRSGDMENRRSCSLVNIGRLQNCENRSWREQEYARSFTSRPRSMVVTRSSGNLSLTADTDTDIVIHESPLEEADPGTSIRIRRSEVAYYRADVEASFKEELRRYLALQDSPTVSDLEHQLYRIDQELMLQHRNRQKSLNYFLRLAELSNKTGKDVNSGVDIVVETFDFDYPMRRLTWNRTNFCTNLSLASDQKPILHKTTEELEKCQNRIMYLDAARKYLEMLYCEEWSLIPEMLGALAKCRGNCPMLLAPGDNKLLQFQTTTFDNVETKVLHAGLPVGLMSYLYAEGALSEGYIHEFFYCYRYFVSPVYLLKFIINKYDAAVMSLSPESQIPLKVKSRSLDLLFIWLDGYFRIDFENSPSMMKLIEDFLEKQVSPQDACSSDLVLLLEECKDGCHVDLVFSSNTPRVCDLKDGEALQKNIGVPRKMLRANFFNHPLEDEWKSFKAALQLSAKSMKLQKLTRSQSVACIDRMNGMTRPLHGLSMERTRVRHSDGIVLMDYSPQLLAEQLTLMEQELFQKSHPIHYLNSKAQGIGVNLTGPVTRRAQAVIRLNADCEGNSDNLFVGNHTLDDVIHVLIEHAQGIAFWIASEVINCKSSRIQISLLCHLINTAKVCAELRNFATCLSMLDGLQNPLVKHLPTWRSLPSKYRRTLEQLTTLQLSIKSNAHYLMTDDNVGRCPTIPCILTFLLHVQREEVGGYKLANSMYKWSKMRSITKMVDQIRRFQQTMYDFQPDRLIQDIIRYRMQTFGGQDLTWVAAEQAQTLHLSKRKAPNVFQRMRHNFQAKKN</sequence>
<dbReference type="EMBL" id="JAODUP010000514">
    <property type="protein sequence ID" value="KAK2148121.1"/>
    <property type="molecule type" value="Genomic_DNA"/>
</dbReference>
<dbReference type="GO" id="GO:0043025">
    <property type="term" value="C:neuronal cell body"/>
    <property type="evidence" value="ECO:0007669"/>
    <property type="project" value="TreeGrafter"/>
</dbReference>
<dbReference type="Gene3D" id="1.10.840.10">
    <property type="entry name" value="Ras guanine-nucleotide exchange factors catalytic domain"/>
    <property type="match status" value="1"/>
</dbReference>
<proteinExistence type="predicted"/>
<dbReference type="Pfam" id="PF00618">
    <property type="entry name" value="RasGEF_N"/>
    <property type="match status" value="1"/>
</dbReference>
<organism evidence="6 7">
    <name type="scientific">Paralvinella palmiformis</name>
    <dbReference type="NCBI Taxonomy" id="53620"/>
    <lineage>
        <taxon>Eukaryota</taxon>
        <taxon>Metazoa</taxon>
        <taxon>Spiralia</taxon>
        <taxon>Lophotrochozoa</taxon>
        <taxon>Annelida</taxon>
        <taxon>Polychaeta</taxon>
        <taxon>Sedentaria</taxon>
        <taxon>Canalipalpata</taxon>
        <taxon>Terebellida</taxon>
        <taxon>Terebelliformia</taxon>
        <taxon>Alvinellidae</taxon>
        <taxon>Paralvinella</taxon>
    </lineage>
</organism>
<dbReference type="InterPro" id="IPR000651">
    <property type="entry name" value="Ras-like_Gua-exchang_fac_N"/>
</dbReference>
<dbReference type="InterPro" id="IPR036964">
    <property type="entry name" value="RASGEF_cat_dom_sf"/>
</dbReference>
<dbReference type="Pfam" id="PF00617">
    <property type="entry name" value="RasGEF"/>
    <property type="match status" value="1"/>
</dbReference>
<dbReference type="GO" id="GO:0048814">
    <property type="term" value="P:regulation of dendrite morphogenesis"/>
    <property type="evidence" value="ECO:0007669"/>
    <property type="project" value="TreeGrafter"/>
</dbReference>
<dbReference type="SUPFAM" id="SSF48366">
    <property type="entry name" value="Ras GEF"/>
    <property type="match status" value="1"/>
</dbReference>
<feature type="compositionally biased region" description="Low complexity" evidence="3">
    <location>
        <begin position="103"/>
        <end position="116"/>
    </location>
</feature>
<dbReference type="GO" id="GO:0007264">
    <property type="term" value="P:small GTPase-mediated signal transduction"/>
    <property type="evidence" value="ECO:0007669"/>
    <property type="project" value="InterPro"/>
</dbReference>
<protein>
    <submittedName>
        <fullName evidence="6">Uncharacterized protein</fullName>
    </submittedName>
</protein>
<evidence type="ECO:0000256" key="2">
    <source>
        <dbReference type="PROSITE-ProRule" id="PRU00168"/>
    </source>
</evidence>
<dbReference type="InterPro" id="IPR023578">
    <property type="entry name" value="Ras_GEF_dom_sf"/>
</dbReference>
<gene>
    <name evidence="6" type="ORF">LSH36_514g01089</name>
</gene>
<name>A0AAD9MY83_9ANNE</name>
<dbReference type="InterPro" id="IPR029899">
    <property type="entry name" value="KNDC1"/>
</dbReference>
<dbReference type="Gene3D" id="1.20.870.10">
    <property type="entry name" value="Son of sevenless (SoS) protein Chain: S domain 1"/>
    <property type="match status" value="1"/>
</dbReference>
<dbReference type="GO" id="GO:0005085">
    <property type="term" value="F:guanyl-nucleotide exchange factor activity"/>
    <property type="evidence" value="ECO:0007669"/>
    <property type="project" value="UniProtKB-KW"/>
</dbReference>
<feature type="region of interest" description="Disordered" evidence="3">
    <location>
        <begin position="82"/>
        <end position="132"/>
    </location>
</feature>
<dbReference type="GO" id="GO:0030425">
    <property type="term" value="C:dendrite"/>
    <property type="evidence" value="ECO:0007669"/>
    <property type="project" value="TreeGrafter"/>
</dbReference>
<dbReference type="PANTHER" id="PTHR21560">
    <property type="entry name" value="VERY KIND PROTEIN"/>
    <property type="match status" value="1"/>
</dbReference>
<evidence type="ECO:0000256" key="3">
    <source>
        <dbReference type="SAM" id="MobiDB-lite"/>
    </source>
</evidence>
<dbReference type="GO" id="GO:0032045">
    <property type="term" value="C:guanyl-nucleotide exchange factor complex"/>
    <property type="evidence" value="ECO:0007669"/>
    <property type="project" value="TreeGrafter"/>
</dbReference>
<dbReference type="InterPro" id="IPR001895">
    <property type="entry name" value="RASGEF_cat_dom"/>
</dbReference>
<keyword evidence="7" id="KW-1185">Reference proteome</keyword>
<dbReference type="PROSITE" id="PS50009">
    <property type="entry name" value="RASGEF_CAT"/>
    <property type="match status" value="1"/>
</dbReference>
<dbReference type="AlphaFoldDB" id="A0AAD9MY83"/>